<evidence type="ECO:0000313" key="1">
    <source>
        <dbReference type="EMBL" id="ETO26564.1"/>
    </source>
</evidence>
<sequence>MGKIKIQQKFTNKEEIKQYLIDYWKDLSNFFWDNYNLEHVYFLATNFEIKNAQELFVPVVFSDENSKFSKVKESKKLLGGMQQEDEKRKSTKEIKALTRLFDGIEEEELKKQLQQTSGDVLTVIEGIVSMSIDET</sequence>
<evidence type="ECO:0000313" key="2">
    <source>
        <dbReference type="Proteomes" id="UP000023152"/>
    </source>
</evidence>
<dbReference type="AlphaFoldDB" id="X6NLH3"/>
<name>X6NLH3_RETFI</name>
<dbReference type="EMBL" id="ASPP01007784">
    <property type="protein sequence ID" value="ETO26564.1"/>
    <property type="molecule type" value="Genomic_DNA"/>
</dbReference>
<accession>X6NLH3</accession>
<organism evidence="1 2">
    <name type="scientific">Reticulomyxa filosa</name>
    <dbReference type="NCBI Taxonomy" id="46433"/>
    <lineage>
        <taxon>Eukaryota</taxon>
        <taxon>Sar</taxon>
        <taxon>Rhizaria</taxon>
        <taxon>Retaria</taxon>
        <taxon>Foraminifera</taxon>
        <taxon>Monothalamids</taxon>
        <taxon>Reticulomyxidae</taxon>
        <taxon>Reticulomyxa</taxon>
    </lineage>
</organism>
<protein>
    <submittedName>
        <fullName evidence="1">Uncharacterized protein</fullName>
    </submittedName>
</protein>
<proteinExistence type="predicted"/>
<dbReference type="Proteomes" id="UP000023152">
    <property type="component" value="Unassembled WGS sequence"/>
</dbReference>
<comment type="caution">
    <text evidence="1">The sequence shown here is derived from an EMBL/GenBank/DDBJ whole genome shotgun (WGS) entry which is preliminary data.</text>
</comment>
<reference evidence="1 2" key="1">
    <citation type="journal article" date="2013" name="Curr. Biol.">
        <title>The Genome of the Foraminiferan Reticulomyxa filosa.</title>
        <authorList>
            <person name="Glockner G."/>
            <person name="Hulsmann N."/>
            <person name="Schleicher M."/>
            <person name="Noegel A.A."/>
            <person name="Eichinger L."/>
            <person name="Gallinger C."/>
            <person name="Pawlowski J."/>
            <person name="Sierra R."/>
            <person name="Euteneuer U."/>
            <person name="Pillet L."/>
            <person name="Moustafa A."/>
            <person name="Platzer M."/>
            <person name="Groth M."/>
            <person name="Szafranski K."/>
            <person name="Schliwa M."/>
        </authorList>
    </citation>
    <scope>NUCLEOTIDE SEQUENCE [LARGE SCALE GENOMIC DNA]</scope>
</reference>
<keyword evidence="2" id="KW-1185">Reference proteome</keyword>
<gene>
    <name evidence="1" type="ORF">RFI_10575</name>
</gene>
<feature type="non-terminal residue" evidence="1">
    <location>
        <position position="135"/>
    </location>
</feature>